<dbReference type="InterPro" id="IPR001128">
    <property type="entry name" value="Cyt_P450"/>
</dbReference>
<evidence type="ECO:0000256" key="4">
    <source>
        <dbReference type="ARBA" id="ARBA00023004"/>
    </source>
</evidence>
<comment type="cofactor">
    <cofactor evidence="5">
        <name>heme</name>
        <dbReference type="ChEBI" id="CHEBI:30413"/>
    </cofactor>
</comment>
<proteinExistence type="inferred from homology"/>
<dbReference type="Pfam" id="PF00067">
    <property type="entry name" value="p450"/>
    <property type="match status" value="2"/>
</dbReference>
<feature type="chain" id="PRO_5025028243" description="Cytochrome P450" evidence="7">
    <location>
        <begin position="27"/>
        <end position="632"/>
    </location>
</feature>
<evidence type="ECO:0000256" key="7">
    <source>
        <dbReference type="SAM" id="SignalP"/>
    </source>
</evidence>
<dbReference type="InterPro" id="IPR017972">
    <property type="entry name" value="Cyt_P450_CS"/>
</dbReference>
<gene>
    <name evidence="8" type="ORF">AN1_LOCUS3398</name>
</gene>
<keyword evidence="2 5" id="KW-0479">Metal-binding</keyword>
<dbReference type="ExpressionAtlas" id="A0A654EEY3">
    <property type="expression patterns" value="baseline and differential"/>
</dbReference>
<keyword evidence="7" id="KW-0732">Signal</keyword>
<dbReference type="PANTHER" id="PTHR47950">
    <property type="entry name" value="CYTOCHROME P450, FAMILY 76, SUBFAMILY C, POLYPEPTIDE 5-RELATED"/>
    <property type="match status" value="1"/>
</dbReference>
<evidence type="ECO:0008006" key="10">
    <source>
        <dbReference type="Google" id="ProtNLM"/>
    </source>
</evidence>
<feature type="signal peptide" evidence="7">
    <location>
        <begin position="1"/>
        <end position="26"/>
    </location>
</feature>
<feature type="binding site" description="axial binding residue" evidence="5">
    <location>
        <position position="571"/>
    </location>
    <ligand>
        <name>heme</name>
        <dbReference type="ChEBI" id="CHEBI:30413"/>
    </ligand>
    <ligandPart>
        <name>Fe</name>
        <dbReference type="ChEBI" id="CHEBI:18248"/>
    </ligandPart>
</feature>
<accession>A0A654EEY3</accession>
<dbReference type="FunFam" id="1.10.630.10:FF:000007">
    <property type="entry name" value="Cytochrome P450 76C4"/>
    <property type="match status" value="1"/>
</dbReference>
<dbReference type="AlphaFoldDB" id="A0A654EEY3"/>
<comment type="similarity">
    <text evidence="1 6">Belongs to the cytochrome P450 family.</text>
</comment>
<evidence type="ECO:0000256" key="5">
    <source>
        <dbReference type="PIRSR" id="PIRSR602401-1"/>
    </source>
</evidence>
<dbReference type="PRINTS" id="PR00385">
    <property type="entry name" value="P450"/>
</dbReference>
<dbReference type="GO" id="GO:0004497">
    <property type="term" value="F:monooxygenase activity"/>
    <property type="evidence" value="ECO:0007669"/>
    <property type="project" value="UniProtKB-KW"/>
</dbReference>
<dbReference type="SUPFAM" id="SSF48264">
    <property type="entry name" value="Cytochrome P450"/>
    <property type="match status" value="2"/>
</dbReference>
<dbReference type="GO" id="GO:0016705">
    <property type="term" value="F:oxidoreductase activity, acting on paired donors, with incorporation or reduction of molecular oxygen"/>
    <property type="evidence" value="ECO:0007669"/>
    <property type="project" value="InterPro"/>
</dbReference>
<dbReference type="Gene3D" id="1.10.630.10">
    <property type="entry name" value="Cytochrome P450"/>
    <property type="match status" value="2"/>
</dbReference>
<evidence type="ECO:0000256" key="6">
    <source>
        <dbReference type="RuleBase" id="RU000461"/>
    </source>
</evidence>
<protein>
    <recommendedName>
        <fullName evidence="10">Cytochrome P450</fullName>
    </recommendedName>
</protein>
<keyword evidence="3 6" id="KW-0560">Oxidoreductase</keyword>
<sequence>MDIISGQPLFLIFCFILSCLLFFTTARSRRSPCQLSKSPPGPPRLPIIGNIHLVGKNPHHSFTDLSKTYGPVMSLKRGCLNSVVIASRDAVREVLKTHDQILSGRYITVTVGTWTLGQNHNICSDSLEKHSKIVLKLEDHQSTIYKGMIETVIQQRTWHRMKQEFMQTATEILKDLCDAGVSTESIRVVFHSVAPPNTDDDLLVVFLWNLQPLEKTVMHWCCRVWNCSGLGLGDVGCYRTPLTNLCVIYFMHTMLRKLSATQLFSPQCIQATKALRMKKVQELVNFLSESCEREEAVDISHVSFVTALNIISNILFSVNLGSYDSKNSSAFQEMVIGYQESIGNPDLANFFPFMRFLDLQGNSKKMRESSGRLLQVFREFYDARIVEKSSRSVEKDVSSKDFLDVLIDLQQGDITEINIDEIEHLLLDMFVAGTDTNSSTVEWAMAELLGNPKTMTKVQDEINHVIGQNGDFQESDISKLPYLKAVVKETFRLHPAAPFLLPRKAETNVEILGFTMLKDSQVLVNVWAIGRDPLVWENPTYFEPERFLGKEIDVKGTDYELTPFGAGRRICPGLPLAMKTVHLMLASLLYTFEWKLPNGVGSEDLDMEETFGLTVHKTNPLLAVPLKKLAIN</sequence>
<evidence type="ECO:0000313" key="9">
    <source>
        <dbReference type="Proteomes" id="UP000426265"/>
    </source>
</evidence>
<dbReference type="EMBL" id="CACRSJ010000104">
    <property type="protein sequence ID" value="VYS47913.1"/>
    <property type="molecule type" value="Genomic_DNA"/>
</dbReference>
<name>A0A654EEY3_ARATH</name>
<evidence type="ECO:0000256" key="2">
    <source>
        <dbReference type="ARBA" id="ARBA00022723"/>
    </source>
</evidence>
<evidence type="ECO:0000313" key="8">
    <source>
        <dbReference type="EMBL" id="VYS47913.1"/>
    </source>
</evidence>
<evidence type="ECO:0000256" key="1">
    <source>
        <dbReference type="ARBA" id="ARBA00010617"/>
    </source>
</evidence>
<dbReference type="PROSITE" id="PS00086">
    <property type="entry name" value="CYTOCHROME_P450"/>
    <property type="match status" value="1"/>
</dbReference>
<evidence type="ECO:0000256" key="3">
    <source>
        <dbReference type="ARBA" id="ARBA00023002"/>
    </source>
</evidence>
<dbReference type="PANTHER" id="PTHR47950:SF44">
    <property type="entry name" value="CYTOCHROME P450, FAMILY 76, SUBFAMILY C, POLYPEPTIDE 5-RELATED"/>
    <property type="match status" value="1"/>
</dbReference>
<dbReference type="PRINTS" id="PR00463">
    <property type="entry name" value="EP450I"/>
</dbReference>
<dbReference type="Proteomes" id="UP000426265">
    <property type="component" value="Unassembled WGS sequence"/>
</dbReference>
<dbReference type="InterPro" id="IPR002401">
    <property type="entry name" value="Cyt_P450_E_grp-I"/>
</dbReference>
<keyword evidence="6" id="KW-0503">Monooxygenase</keyword>
<keyword evidence="4 5" id="KW-0408">Iron</keyword>
<dbReference type="GO" id="GO:0020037">
    <property type="term" value="F:heme binding"/>
    <property type="evidence" value="ECO:0007669"/>
    <property type="project" value="InterPro"/>
</dbReference>
<organism evidence="8 9">
    <name type="scientific">Arabidopsis thaliana</name>
    <name type="common">Mouse-ear cress</name>
    <dbReference type="NCBI Taxonomy" id="3702"/>
    <lineage>
        <taxon>Eukaryota</taxon>
        <taxon>Viridiplantae</taxon>
        <taxon>Streptophyta</taxon>
        <taxon>Embryophyta</taxon>
        <taxon>Tracheophyta</taxon>
        <taxon>Spermatophyta</taxon>
        <taxon>Magnoliopsida</taxon>
        <taxon>eudicotyledons</taxon>
        <taxon>Gunneridae</taxon>
        <taxon>Pentapetalae</taxon>
        <taxon>rosids</taxon>
        <taxon>malvids</taxon>
        <taxon>Brassicales</taxon>
        <taxon>Brassicaceae</taxon>
        <taxon>Camelineae</taxon>
        <taxon>Arabidopsis</taxon>
    </lineage>
</organism>
<dbReference type="CDD" id="cd11073">
    <property type="entry name" value="CYP76-like"/>
    <property type="match status" value="1"/>
</dbReference>
<reference evidence="8 9" key="1">
    <citation type="submission" date="2019-11" db="EMBL/GenBank/DDBJ databases">
        <authorList>
            <person name="Jiao W.-B."/>
            <person name="Schneeberger K."/>
        </authorList>
    </citation>
    <scope>NUCLEOTIDE SEQUENCE [LARGE SCALE GENOMIC DNA]</scope>
    <source>
        <strain evidence="9">cv. An-1</strain>
    </source>
</reference>
<dbReference type="GO" id="GO:0005506">
    <property type="term" value="F:iron ion binding"/>
    <property type="evidence" value="ECO:0007669"/>
    <property type="project" value="InterPro"/>
</dbReference>
<keyword evidence="5 6" id="KW-0349">Heme</keyword>
<dbReference type="InterPro" id="IPR036396">
    <property type="entry name" value="Cyt_P450_sf"/>
</dbReference>